<feature type="chain" id="PRO_5030563824" evidence="1">
    <location>
        <begin position="23"/>
        <end position="110"/>
    </location>
</feature>
<proteinExistence type="predicted"/>
<dbReference type="EMBL" id="JACAQE010000009">
    <property type="protein sequence ID" value="NWC17121.1"/>
    <property type="molecule type" value="Genomic_DNA"/>
</dbReference>
<evidence type="ECO:0000313" key="2">
    <source>
        <dbReference type="EMBL" id="NWC17121.1"/>
    </source>
</evidence>
<protein>
    <submittedName>
        <fullName evidence="2">Type 1 fimbrial protein</fullName>
    </submittedName>
</protein>
<organism evidence="2 3">
    <name type="scientific">Pseudomonas gingeri</name>
    <dbReference type="NCBI Taxonomy" id="117681"/>
    <lineage>
        <taxon>Bacteria</taxon>
        <taxon>Pseudomonadati</taxon>
        <taxon>Pseudomonadota</taxon>
        <taxon>Gammaproteobacteria</taxon>
        <taxon>Pseudomonadales</taxon>
        <taxon>Pseudomonadaceae</taxon>
        <taxon>Pseudomonas</taxon>
    </lineage>
</organism>
<dbReference type="RefSeq" id="WP_146049166.1">
    <property type="nucleotide sequence ID" value="NZ_JACAOK010000006.1"/>
</dbReference>
<dbReference type="AlphaFoldDB" id="A0A7Y7Y3S5"/>
<feature type="signal peptide" evidence="1">
    <location>
        <begin position="1"/>
        <end position="22"/>
    </location>
</feature>
<evidence type="ECO:0000313" key="3">
    <source>
        <dbReference type="Proteomes" id="UP000517547"/>
    </source>
</evidence>
<keyword evidence="1" id="KW-0732">Signal</keyword>
<evidence type="ECO:0000256" key="1">
    <source>
        <dbReference type="SAM" id="SignalP"/>
    </source>
</evidence>
<accession>A0A7Y7Y3S5</accession>
<gene>
    <name evidence="2" type="ORF">HX845_25930</name>
</gene>
<comment type="caution">
    <text evidence="2">The sequence shown here is derived from an EMBL/GenBank/DDBJ whole genome shotgun (WGS) entry which is preliminary data.</text>
</comment>
<reference evidence="2 3" key="1">
    <citation type="submission" date="2020-04" db="EMBL/GenBank/DDBJ databases">
        <title>Molecular characterization of pseudomonads from Agaricus bisporus reveal novel blotch 2 pathogens in Western Europe.</title>
        <authorList>
            <person name="Taparia T."/>
            <person name="Krijger M."/>
            <person name="Haynes E."/>
            <person name="Elpinstone J.G."/>
            <person name="Noble R."/>
            <person name="Van Der Wolf J."/>
        </authorList>
    </citation>
    <scope>NUCLEOTIDE SEQUENCE [LARGE SCALE GENOMIC DNA]</scope>
    <source>
        <strain evidence="2 3">IPO3738</strain>
    </source>
</reference>
<name>A0A7Y7Y3S5_9PSED</name>
<dbReference type="Proteomes" id="UP000517547">
    <property type="component" value="Unassembled WGS sequence"/>
</dbReference>
<sequence>MKYTLSVLGVLLLMGVCSTVQAATPNSGQIRFTGQIVEAACEVSSAGSANARGASQHIQVAPGVVVSVDTADNACSGGARPFNASYQPLSSGASSITTVSPKGIVVITYL</sequence>